<feature type="active site" evidence="13">
    <location>
        <position position="207"/>
    </location>
</feature>
<organism evidence="17 18">
    <name type="scientific">Pseudomonas syringae pv. aptata</name>
    <dbReference type="NCBI Taxonomy" id="83167"/>
    <lineage>
        <taxon>Bacteria</taxon>
        <taxon>Pseudomonadati</taxon>
        <taxon>Pseudomonadota</taxon>
        <taxon>Gammaproteobacteria</taxon>
        <taxon>Pseudomonadales</taxon>
        <taxon>Pseudomonadaceae</taxon>
        <taxon>Pseudomonas</taxon>
        <taxon>Pseudomonas syringae</taxon>
    </lineage>
</organism>
<dbReference type="Gene3D" id="2.60.410.10">
    <property type="entry name" value="D-Ala-D-Ala carboxypeptidase, C-terminal domain"/>
    <property type="match status" value="1"/>
</dbReference>
<feature type="active site" description="Acyl-ester intermediate" evidence="13">
    <location>
        <position position="147"/>
    </location>
</feature>
<keyword evidence="6" id="KW-0645">Protease</keyword>
<dbReference type="Gene3D" id="3.40.710.10">
    <property type="entry name" value="DD-peptidase/beta-lactamase superfamily"/>
    <property type="match status" value="1"/>
</dbReference>
<evidence type="ECO:0000313" key="18">
    <source>
        <dbReference type="Proteomes" id="UP000274315"/>
    </source>
</evidence>
<dbReference type="Pfam" id="PF00768">
    <property type="entry name" value="Peptidase_S11"/>
    <property type="match status" value="1"/>
</dbReference>
<dbReference type="EC" id="3.4.16.4" evidence="4"/>
<dbReference type="GO" id="GO:0008360">
    <property type="term" value="P:regulation of cell shape"/>
    <property type="evidence" value="ECO:0007669"/>
    <property type="project" value="UniProtKB-KW"/>
</dbReference>
<evidence type="ECO:0000259" key="16">
    <source>
        <dbReference type="SMART" id="SM00936"/>
    </source>
</evidence>
<dbReference type="AlphaFoldDB" id="A0A3M5WTD7"/>
<evidence type="ECO:0000256" key="3">
    <source>
        <dbReference type="ARBA" id="ARBA00007164"/>
    </source>
</evidence>
<dbReference type="InterPro" id="IPR012338">
    <property type="entry name" value="Beta-lactam/transpept-like"/>
</dbReference>
<feature type="domain" description="Peptidase S11 D-Ala-D-Ala carboxypeptidase A C-terminal" evidence="16">
    <location>
        <begin position="359"/>
        <end position="449"/>
    </location>
</feature>
<evidence type="ECO:0000256" key="4">
    <source>
        <dbReference type="ARBA" id="ARBA00012448"/>
    </source>
</evidence>
<comment type="similarity">
    <text evidence="3 15">Belongs to the peptidase S11 family.</text>
</comment>
<evidence type="ECO:0000256" key="10">
    <source>
        <dbReference type="ARBA" id="ARBA00022984"/>
    </source>
</evidence>
<keyword evidence="8" id="KW-0378">Hydrolase</keyword>
<dbReference type="PANTHER" id="PTHR21581:SF6">
    <property type="entry name" value="TRAFFICKING PROTEIN PARTICLE COMPLEX SUBUNIT 12"/>
    <property type="match status" value="1"/>
</dbReference>
<dbReference type="InterPro" id="IPR001967">
    <property type="entry name" value="Peptidase_S11_N"/>
</dbReference>
<dbReference type="GO" id="GO:0009002">
    <property type="term" value="F:serine-type D-Ala-D-Ala carboxypeptidase activity"/>
    <property type="evidence" value="ECO:0007669"/>
    <property type="project" value="UniProtKB-EC"/>
</dbReference>
<keyword evidence="10" id="KW-0573">Peptidoglycan synthesis</keyword>
<gene>
    <name evidence="17" type="ORF">ALP24_04483</name>
</gene>
<dbReference type="SUPFAM" id="SSF69189">
    <property type="entry name" value="Penicillin-binding protein associated domain"/>
    <property type="match status" value="1"/>
</dbReference>
<evidence type="ECO:0000256" key="6">
    <source>
        <dbReference type="ARBA" id="ARBA00022670"/>
    </source>
</evidence>
<evidence type="ECO:0000256" key="8">
    <source>
        <dbReference type="ARBA" id="ARBA00022801"/>
    </source>
</evidence>
<keyword evidence="7" id="KW-0732">Signal</keyword>
<evidence type="ECO:0000313" key="17">
    <source>
        <dbReference type="EMBL" id="RMU72857.1"/>
    </source>
</evidence>
<keyword evidence="5 17" id="KW-0121">Carboxypeptidase</keyword>
<evidence type="ECO:0000256" key="14">
    <source>
        <dbReference type="PIRSR" id="PIRSR618044-2"/>
    </source>
</evidence>
<feature type="active site" description="Proton acceptor" evidence="13">
    <location>
        <position position="150"/>
    </location>
</feature>
<dbReference type="Proteomes" id="UP000274315">
    <property type="component" value="Unassembled WGS sequence"/>
</dbReference>
<dbReference type="InterPro" id="IPR018044">
    <property type="entry name" value="Peptidase_S11"/>
</dbReference>
<dbReference type="EMBL" id="RBUF01000387">
    <property type="protein sequence ID" value="RMU72857.1"/>
    <property type="molecule type" value="Genomic_DNA"/>
</dbReference>
<dbReference type="PRINTS" id="PR00725">
    <property type="entry name" value="DADACBPTASE1"/>
</dbReference>
<evidence type="ECO:0000256" key="13">
    <source>
        <dbReference type="PIRSR" id="PIRSR618044-1"/>
    </source>
</evidence>
<comment type="function">
    <text evidence="1">Removes C-terminal D-alanyl residues from sugar-peptide cell wall precursors.</text>
</comment>
<sequence length="469" mass="51338">MSKFFRQPFSGNNGGRYAVAGGADLLSGQALQVTAHKVVCRTGDFVSQGYSLAPRAVPRRFASPVCSVLPARACLPIRILERRMNITTFAKRLCLLVPLIITPTVWAAEQMTPAAPQLAAKAYVLMDATSGNVLVENNGDQRLAPASLTKLMTAYIATLEIRRGQIGENDPVTISENAWRTGGSRMFIKVGSQVTVSDLLHGIIIQSGNDASVAISEHIAGSEDAFADMMNKTAADLGMTNSHFMNPTGLPNPEHYSSAHDMAILARAIIHEDPAHYAIYSQKEFFWNGIKQPNRNLLLWRDKTVDGLKTGHTDEAGYCMVSSAVRDGMRLIAVVFGTNSEQARAAETQKLLTYGFRFFETQNFYQKGTELAQATVWKGTERQVKAGLAEDLSMTMPKGDMKKLSASMTMNPQLVAPIAKGDVIGKVEVKKDDQVIHTANLIALDGVEEGGIFRRVWDSIRLFFYGLFN</sequence>
<keyword evidence="9" id="KW-0133">Cell shape</keyword>
<dbReference type="InterPro" id="IPR037167">
    <property type="entry name" value="Peptidase_S11_C_sf"/>
</dbReference>
<evidence type="ECO:0000256" key="2">
    <source>
        <dbReference type="ARBA" id="ARBA00004752"/>
    </source>
</evidence>
<evidence type="ECO:0000256" key="12">
    <source>
        <dbReference type="ARBA" id="ARBA00034000"/>
    </source>
</evidence>
<reference evidence="17 18" key="1">
    <citation type="submission" date="2018-08" db="EMBL/GenBank/DDBJ databases">
        <title>Recombination of ecologically and evolutionarily significant loci maintains genetic cohesion in the Pseudomonas syringae species complex.</title>
        <authorList>
            <person name="Dillon M."/>
            <person name="Thakur S."/>
            <person name="Almeida R.N.D."/>
            <person name="Weir B.S."/>
            <person name="Guttman D.S."/>
        </authorList>
    </citation>
    <scope>NUCLEOTIDE SEQUENCE [LARGE SCALE GENOMIC DNA]</scope>
    <source>
        <strain evidence="17 18">ICMP 11935</strain>
    </source>
</reference>
<dbReference type="GO" id="GO:0009252">
    <property type="term" value="P:peptidoglycan biosynthetic process"/>
    <property type="evidence" value="ECO:0007669"/>
    <property type="project" value="UniProtKB-UniPathway"/>
</dbReference>
<dbReference type="GO" id="GO:0006508">
    <property type="term" value="P:proteolysis"/>
    <property type="evidence" value="ECO:0007669"/>
    <property type="project" value="UniProtKB-KW"/>
</dbReference>
<dbReference type="SUPFAM" id="SSF56601">
    <property type="entry name" value="beta-lactamase/transpeptidase-like"/>
    <property type="match status" value="1"/>
</dbReference>
<keyword evidence="11" id="KW-0961">Cell wall biogenesis/degradation</keyword>
<dbReference type="InterPro" id="IPR012907">
    <property type="entry name" value="Peptidase_S11_C"/>
</dbReference>
<dbReference type="UniPathway" id="UPA00219"/>
<protein>
    <recommendedName>
        <fullName evidence="4">serine-type D-Ala-D-Ala carboxypeptidase</fullName>
        <ecNumber evidence="4">3.4.16.4</ecNumber>
    </recommendedName>
</protein>
<dbReference type="SMART" id="SM00936">
    <property type="entry name" value="PBP5_C"/>
    <property type="match status" value="1"/>
</dbReference>
<evidence type="ECO:0000256" key="15">
    <source>
        <dbReference type="RuleBase" id="RU004016"/>
    </source>
</evidence>
<feature type="binding site" evidence="14">
    <location>
        <position position="309"/>
    </location>
    <ligand>
        <name>substrate</name>
    </ligand>
</feature>
<dbReference type="PANTHER" id="PTHR21581">
    <property type="entry name" value="D-ALANYL-D-ALANINE CARBOXYPEPTIDASE"/>
    <property type="match status" value="1"/>
</dbReference>
<evidence type="ECO:0000256" key="11">
    <source>
        <dbReference type="ARBA" id="ARBA00023316"/>
    </source>
</evidence>
<comment type="pathway">
    <text evidence="2">Cell wall biogenesis; peptidoglycan biosynthesis.</text>
</comment>
<evidence type="ECO:0000256" key="9">
    <source>
        <dbReference type="ARBA" id="ARBA00022960"/>
    </source>
</evidence>
<comment type="catalytic activity">
    <reaction evidence="12">
        <text>Preferential cleavage: (Ac)2-L-Lys-D-Ala-|-D-Ala. Also transpeptidation of peptidyl-alanyl moieties that are N-acyl substituents of D-alanine.</text>
        <dbReference type="EC" id="3.4.16.4"/>
    </reaction>
</comment>
<dbReference type="GO" id="GO:0071555">
    <property type="term" value="P:cell wall organization"/>
    <property type="evidence" value="ECO:0007669"/>
    <property type="project" value="UniProtKB-KW"/>
</dbReference>
<dbReference type="Pfam" id="PF07943">
    <property type="entry name" value="PBP5_C"/>
    <property type="match status" value="1"/>
</dbReference>
<dbReference type="InterPro" id="IPR015956">
    <property type="entry name" value="Peniciliin-bd_prot_C_sf"/>
</dbReference>
<name>A0A3M5WTD7_PSEAP</name>
<evidence type="ECO:0000256" key="1">
    <source>
        <dbReference type="ARBA" id="ARBA00003217"/>
    </source>
</evidence>
<proteinExistence type="inferred from homology"/>
<accession>A0A3M5WTD7</accession>
<evidence type="ECO:0000256" key="5">
    <source>
        <dbReference type="ARBA" id="ARBA00022645"/>
    </source>
</evidence>
<comment type="caution">
    <text evidence="17">The sequence shown here is derived from an EMBL/GenBank/DDBJ whole genome shotgun (WGS) entry which is preliminary data.</text>
</comment>
<evidence type="ECO:0000256" key="7">
    <source>
        <dbReference type="ARBA" id="ARBA00022729"/>
    </source>
</evidence>